<evidence type="ECO:0000313" key="1">
    <source>
        <dbReference type="EMBL" id="SVD05364.1"/>
    </source>
</evidence>
<accession>A0A382S636</accession>
<dbReference type="EMBL" id="UINC01126710">
    <property type="protein sequence ID" value="SVD05364.1"/>
    <property type="molecule type" value="Genomic_DNA"/>
</dbReference>
<sequence length="86" mass="10043">MFLSGIGSRNSLDDSIPEKFEDECHSVFKNIRTIIEESGAKWKDLIDVTVFLTNMDRDFDIFNKLYKDYFKDTNPCRTTIEVKSLP</sequence>
<feature type="non-terminal residue" evidence="1">
    <location>
        <position position="86"/>
    </location>
</feature>
<dbReference type="GO" id="GO:0019239">
    <property type="term" value="F:deaminase activity"/>
    <property type="evidence" value="ECO:0007669"/>
    <property type="project" value="TreeGrafter"/>
</dbReference>
<reference evidence="1" key="1">
    <citation type="submission" date="2018-05" db="EMBL/GenBank/DDBJ databases">
        <authorList>
            <person name="Lanie J.A."/>
            <person name="Ng W.-L."/>
            <person name="Kazmierczak K.M."/>
            <person name="Andrzejewski T.M."/>
            <person name="Davidsen T.M."/>
            <person name="Wayne K.J."/>
            <person name="Tettelin H."/>
            <person name="Glass J.I."/>
            <person name="Rusch D."/>
            <person name="Podicherti R."/>
            <person name="Tsui H.-C.T."/>
            <person name="Winkler M.E."/>
        </authorList>
    </citation>
    <scope>NUCLEOTIDE SEQUENCE</scope>
</reference>
<dbReference type="PANTHER" id="PTHR11803:SF48">
    <property type="entry name" value="2-AMINOMUCONATE DEAMINASE"/>
    <property type="match status" value="1"/>
</dbReference>
<dbReference type="PANTHER" id="PTHR11803">
    <property type="entry name" value="2-IMINOBUTANOATE/2-IMINOPROPANOATE DEAMINASE RIDA"/>
    <property type="match status" value="1"/>
</dbReference>
<dbReference type="InterPro" id="IPR035959">
    <property type="entry name" value="RutC-like_sf"/>
</dbReference>
<name>A0A382S636_9ZZZZ</name>
<proteinExistence type="predicted"/>
<dbReference type="Gene3D" id="3.30.1330.40">
    <property type="entry name" value="RutC-like"/>
    <property type="match status" value="1"/>
</dbReference>
<dbReference type="SUPFAM" id="SSF55298">
    <property type="entry name" value="YjgF-like"/>
    <property type="match status" value="1"/>
</dbReference>
<dbReference type="InterPro" id="IPR006175">
    <property type="entry name" value="YjgF/YER057c/UK114"/>
</dbReference>
<gene>
    <name evidence="1" type="ORF">METZ01_LOCUS358218</name>
</gene>
<dbReference type="GO" id="GO:0005739">
    <property type="term" value="C:mitochondrion"/>
    <property type="evidence" value="ECO:0007669"/>
    <property type="project" value="TreeGrafter"/>
</dbReference>
<protein>
    <submittedName>
        <fullName evidence="1">Uncharacterized protein</fullName>
    </submittedName>
</protein>
<dbReference type="GO" id="GO:0005829">
    <property type="term" value="C:cytosol"/>
    <property type="evidence" value="ECO:0007669"/>
    <property type="project" value="TreeGrafter"/>
</dbReference>
<dbReference type="CDD" id="cd00448">
    <property type="entry name" value="YjgF_YER057c_UK114_family"/>
    <property type="match status" value="1"/>
</dbReference>
<organism evidence="1">
    <name type="scientific">marine metagenome</name>
    <dbReference type="NCBI Taxonomy" id="408172"/>
    <lineage>
        <taxon>unclassified sequences</taxon>
        <taxon>metagenomes</taxon>
        <taxon>ecological metagenomes</taxon>
    </lineage>
</organism>
<dbReference type="Pfam" id="PF01042">
    <property type="entry name" value="Ribonuc_L-PSP"/>
    <property type="match status" value="1"/>
</dbReference>
<dbReference type="AlphaFoldDB" id="A0A382S636"/>